<dbReference type="InterPro" id="IPR016187">
    <property type="entry name" value="CTDL_fold"/>
</dbReference>
<dbReference type="InterPro" id="IPR005532">
    <property type="entry name" value="SUMF_dom"/>
</dbReference>
<dbReference type="PANTHER" id="PTHR23150:SF19">
    <property type="entry name" value="FORMYLGLYCINE-GENERATING ENZYME"/>
    <property type="match status" value="1"/>
</dbReference>
<name>A0A940DQ09_9BACT</name>
<dbReference type="InterPro" id="IPR011040">
    <property type="entry name" value="Sialidase"/>
</dbReference>
<organism evidence="3 4">
    <name type="scientific">Candidatus Cryptobacteroides avicola</name>
    <dbReference type="NCBI Taxonomy" id="2840757"/>
    <lineage>
        <taxon>Bacteria</taxon>
        <taxon>Pseudomonadati</taxon>
        <taxon>Bacteroidota</taxon>
        <taxon>Bacteroidia</taxon>
        <taxon>Bacteroidales</taxon>
        <taxon>Candidatus Cryptobacteroides</taxon>
    </lineage>
</organism>
<reference evidence="3" key="1">
    <citation type="submission" date="2020-10" db="EMBL/GenBank/DDBJ databases">
        <authorList>
            <person name="Gilroy R."/>
        </authorList>
    </citation>
    <scope>NUCLEOTIDE SEQUENCE</scope>
    <source>
        <strain evidence="3">G3-8215</strain>
    </source>
</reference>
<dbReference type="InterPro" id="IPR036278">
    <property type="entry name" value="Sialidase_sf"/>
</dbReference>
<accession>A0A940DQ09</accession>
<feature type="domain" description="Sialidase" evidence="2">
    <location>
        <begin position="315"/>
        <end position="637"/>
    </location>
</feature>
<dbReference type="AlphaFoldDB" id="A0A940DQ09"/>
<dbReference type="InterPro" id="IPR042095">
    <property type="entry name" value="SUMF_sf"/>
</dbReference>
<dbReference type="SUPFAM" id="SSF56436">
    <property type="entry name" value="C-type lectin-like"/>
    <property type="match status" value="1"/>
</dbReference>
<feature type="domain" description="Sulfatase-modifying factor enzyme-like" evidence="1">
    <location>
        <begin position="28"/>
        <end position="249"/>
    </location>
</feature>
<dbReference type="Pfam" id="PF13088">
    <property type="entry name" value="BNR_2"/>
    <property type="match status" value="1"/>
</dbReference>
<dbReference type="Pfam" id="PF03781">
    <property type="entry name" value="FGE-sulfatase"/>
    <property type="match status" value="1"/>
</dbReference>
<dbReference type="PANTHER" id="PTHR23150">
    <property type="entry name" value="SULFATASE MODIFYING FACTOR 1, 2"/>
    <property type="match status" value="1"/>
</dbReference>
<proteinExistence type="predicted"/>
<gene>
    <name evidence="3" type="ORF">IAB75_02160</name>
</gene>
<comment type="caution">
    <text evidence="3">The sequence shown here is derived from an EMBL/GenBank/DDBJ whole genome shotgun (WGS) entry which is preliminary data.</text>
</comment>
<dbReference type="SUPFAM" id="SSF50939">
    <property type="entry name" value="Sialidases"/>
    <property type="match status" value="1"/>
</dbReference>
<evidence type="ECO:0000313" key="3">
    <source>
        <dbReference type="EMBL" id="MBO8482909.1"/>
    </source>
</evidence>
<dbReference type="GO" id="GO:0120147">
    <property type="term" value="F:formylglycine-generating oxidase activity"/>
    <property type="evidence" value="ECO:0007669"/>
    <property type="project" value="TreeGrafter"/>
</dbReference>
<evidence type="ECO:0000259" key="2">
    <source>
        <dbReference type="Pfam" id="PF13088"/>
    </source>
</evidence>
<protein>
    <submittedName>
        <fullName evidence="3">SUMF1/EgtB/PvdO family nonheme iron enzyme</fullName>
    </submittedName>
</protein>
<dbReference type="Gene3D" id="3.90.1580.10">
    <property type="entry name" value="paralog of FGE (formylglycine-generating enzyme)"/>
    <property type="match status" value="1"/>
</dbReference>
<dbReference type="InterPro" id="IPR051043">
    <property type="entry name" value="Sulfatase_Mod_Factor_Kinase"/>
</dbReference>
<reference evidence="3" key="2">
    <citation type="journal article" date="2021" name="PeerJ">
        <title>Extensive microbial diversity within the chicken gut microbiome revealed by metagenomics and culture.</title>
        <authorList>
            <person name="Gilroy R."/>
            <person name="Ravi A."/>
            <person name="Getino M."/>
            <person name="Pursley I."/>
            <person name="Horton D.L."/>
            <person name="Alikhan N.F."/>
            <person name="Baker D."/>
            <person name="Gharbi K."/>
            <person name="Hall N."/>
            <person name="Watson M."/>
            <person name="Adriaenssens E.M."/>
            <person name="Foster-Nyarko E."/>
            <person name="Jarju S."/>
            <person name="Secka A."/>
            <person name="Antonio M."/>
            <person name="Oren A."/>
            <person name="Chaudhuri R.R."/>
            <person name="La Ragione R."/>
            <person name="Hildebrand F."/>
            <person name="Pallen M.J."/>
        </authorList>
    </citation>
    <scope>NUCLEOTIDE SEQUENCE</scope>
    <source>
        <strain evidence="3">G3-8215</strain>
    </source>
</reference>
<dbReference type="Proteomes" id="UP000725002">
    <property type="component" value="Unassembled WGS sequence"/>
</dbReference>
<dbReference type="CDD" id="cd15482">
    <property type="entry name" value="Sialidase_non-viral"/>
    <property type="match status" value="1"/>
</dbReference>
<dbReference type="Gene3D" id="2.120.10.10">
    <property type="match status" value="1"/>
</dbReference>
<dbReference type="EMBL" id="JADILV010000013">
    <property type="protein sequence ID" value="MBO8482909.1"/>
    <property type="molecule type" value="Genomic_DNA"/>
</dbReference>
<evidence type="ECO:0000313" key="4">
    <source>
        <dbReference type="Proteomes" id="UP000725002"/>
    </source>
</evidence>
<evidence type="ECO:0000259" key="1">
    <source>
        <dbReference type="Pfam" id="PF03781"/>
    </source>
</evidence>
<sequence length="653" mass="73319">MRNIFIISILLFSCFSLLGQDKHAREIQFVEIPAGIFYMGGYGTGKNYDEAPVHEVVVSRPFRMSITEITNAQYEEFAPSHRDLRGKYGFSSGDDEAVVFVSWYDAMAYCRWLSDITGKNYRLPTEAEWEYACRAGSYMNYSSGDSFPVTDHKNQNEHHSFVPVDLTVAQFAPNGFGLYDMHGNVEEWCLDWYGPYIPGTQIDPAGYSDGLYKVTRGGSHSTPVEYLRSSNRMGMIPEDKHFLTGFRIVESDMSPVNFIPYGAVSYGVSQHKAIWNECDNPVFMEPLEYVIPPEIPDVPMYRHNHCPSVTWCPNGDLLAVWFSTESEFGREMAIWHSRLRYGQQQWDEASLLCSVPDRNMTGSSLTTDPESGQIYLLNGLEAGGWWRNLALMKMTTEDNGSTWSRPEIVASEHAPGHQVISGMLRLENGVLLNACDAGPDNNEGSVLQISRDNGLSWESISGSRPEEFVAGGSGNVIAGIHAAVVQLKDGSLMAFGRGNDIKDRNGEAKMPMSISNDMGKTWTYYPSIFPPVSGGQRCSMIRLREGPILLVSFTHHPLRVPKDKDRMNIDGIVKSGLFAAVSYDEGKTWPVIKLISDGQYRFMDGGAWTGHFEMDKNRAEPRGYMAMTQSPDGIIHLLSSKNHYRFNLEWLEQ</sequence>